<comment type="similarity">
    <text evidence="1 2">Belongs to the DTD family.</text>
</comment>
<sequence length="149" mass="15888">MIALLQRVLESSVKVDDQTTGSIGKGLLLLVCAQKGDTAANAKALAQKVLKFRVFEDKAGKMNLSALDTKAEILVISQFTLAADTNSGNRASFTPAAEPALAKALYDLFTDEVRASGLKTETGIFGADMKVSLVNDGPVTFWLQIPKNK</sequence>
<dbReference type="HAMAP" id="MF_00518">
    <property type="entry name" value="Deacylase_Dtd"/>
    <property type="match status" value="1"/>
</dbReference>
<dbReference type="GO" id="GO:0000049">
    <property type="term" value="F:tRNA binding"/>
    <property type="evidence" value="ECO:0007669"/>
    <property type="project" value="UniProtKB-UniRule"/>
</dbReference>
<keyword evidence="2" id="KW-0378">Hydrolase</keyword>
<evidence type="ECO:0000256" key="2">
    <source>
        <dbReference type="HAMAP-Rule" id="MF_00518"/>
    </source>
</evidence>
<dbReference type="GO" id="GO:0019478">
    <property type="term" value="P:D-amino acid catabolic process"/>
    <property type="evidence" value="ECO:0007669"/>
    <property type="project" value="UniProtKB-UniRule"/>
</dbReference>
<dbReference type="GO" id="GO:0043908">
    <property type="term" value="F:Ser(Gly)-tRNA(Ala) hydrolase activity"/>
    <property type="evidence" value="ECO:0007669"/>
    <property type="project" value="UniProtKB-UniRule"/>
</dbReference>
<protein>
    <recommendedName>
        <fullName evidence="2">D-aminoacyl-tRNA deacylase</fullName>
        <shortName evidence="2">DTD</shortName>
        <ecNumber evidence="2">3.1.1.96</ecNumber>
    </recommendedName>
    <alternativeName>
        <fullName evidence="2">Gly-tRNA(Ala) deacylase</fullName>
        <ecNumber evidence="2">3.1.1.-</ecNumber>
    </alternativeName>
</protein>
<keyword evidence="2" id="KW-0820">tRNA-binding</keyword>
<comment type="subcellular location">
    <subcellularLocation>
        <location evidence="2">Cytoplasm</location>
    </subcellularLocation>
</comment>
<dbReference type="InterPro" id="IPR023509">
    <property type="entry name" value="DTD-like_sf"/>
</dbReference>
<comment type="subunit">
    <text evidence="2">Homodimer.</text>
</comment>
<keyword evidence="2" id="KW-0963">Cytoplasm</keyword>
<dbReference type="GeneID" id="78362770"/>
<accession>A0A227KIJ2</accession>
<dbReference type="PANTHER" id="PTHR10472:SF5">
    <property type="entry name" value="D-AMINOACYL-TRNA DEACYLASE 1"/>
    <property type="match status" value="1"/>
</dbReference>
<dbReference type="SUPFAM" id="SSF69500">
    <property type="entry name" value="DTD-like"/>
    <property type="match status" value="1"/>
</dbReference>
<dbReference type="EC" id="3.1.1.96" evidence="2"/>
<dbReference type="RefSeq" id="WP_066595258.1">
    <property type="nucleotide sequence ID" value="NZ_CAJTBZ010000007.1"/>
</dbReference>
<dbReference type="GO" id="GO:0106026">
    <property type="term" value="F:Gly-tRNA(Ala) deacylase activity"/>
    <property type="evidence" value="ECO:0007669"/>
    <property type="project" value="UniProtKB-UniRule"/>
</dbReference>
<comment type="catalytic activity">
    <reaction evidence="2">
        <text>a D-aminoacyl-tRNA + H2O = a tRNA + a D-alpha-amino acid + H(+)</text>
        <dbReference type="Rhea" id="RHEA:13953"/>
        <dbReference type="Rhea" id="RHEA-COMP:10123"/>
        <dbReference type="Rhea" id="RHEA-COMP:10124"/>
        <dbReference type="ChEBI" id="CHEBI:15377"/>
        <dbReference type="ChEBI" id="CHEBI:15378"/>
        <dbReference type="ChEBI" id="CHEBI:59871"/>
        <dbReference type="ChEBI" id="CHEBI:78442"/>
        <dbReference type="ChEBI" id="CHEBI:79333"/>
        <dbReference type="EC" id="3.1.1.96"/>
    </reaction>
</comment>
<dbReference type="NCBIfam" id="TIGR00256">
    <property type="entry name" value="D-aminoacyl-tRNA deacylase"/>
    <property type="match status" value="1"/>
</dbReference>
<dbReference type="GO" id="GO:0051500">
    <property type="term" value="F:D-tyrosyl-tRNA(Tyr) deacylase activity"/>
    <property type="evidence" value="ECO:0007669"/>
    <property type="project" value="TreeGrafter"/>
</dbReference>
<evidence type="ECO:0000313" key="3">
    <source>
        <dbReference type="EMBL" id="OXE47738.1"/>
    </source>
</evidence>
<feature type="short sequence motif" description="Gly-cisPro motif, important for rejection of L-amino acids" evidence="2">
    <location>
        <begin position="137"/>
        <end position="138"/>
    </location>
</feature>
<proteinExistence type="inferred from homology"/>
<keyword evidence="4" id="KW-1185">Reference proteome</keyword>
<dbReference type="Proteomes" id="UP000214610">
    <property type="component" value="Unassembled WGS sequence"/>
</dbReference>
<dbReference type="InterPro" id="IPR003732">
    <property type="entry name" value="Daa-tRNA_deacyls_DTD"/>
</dbReference>
<evidence type="ECO:0000313" key="4">
    <source>
        <dbReference type="Proteomes" id="UP000214610"/>
    </source>
</evidence>
<comment type="domain">
    <text evidence="2">A Gly-cisPro motif from one monomer fits into the active site of the other monomer to allow specific chiral rejection of L-amino acids.</text>
</comment>
<dbReference type="EC" id="3.1.1.-" evidence="2"/>
<dbReference type="GO" id="GO:0005737">
    <property type="term" value="C:cytoplasm"/>
    <property type="evidence" value="ECO:0007669"/>
    <property type="project" value="UniProtKB-SubCell"/>
</dbReference>
<dbReference type="FunFam" id="3.50.80.10:FF:000001">
    <property type="entry name" value="D-aminoacyl-tRNA deacylase"/>
    <property type="match status" value="1"/>
</dbReference>
<comment type="catalytic activity">
    <reaction evidence="2">
        <text>glycyl-tRNA(Ala) + H2O = tRNA(Ala) + glycine + H(+)</text>
        <dbReference type="Rhea" id="RHEA:53744"/>
        <dbReference type="Rhea" id="RHEA-COMP:9657"/>
        <dbReference type="Rhea" id="RHEA-COMP:13640"/>
        <dbReference type="ChEBI" id="CHEBI:15377"/>
        <dbReference type="ChEBI" id="CHEBI:15378"/>
        <dbReference type="ChEBI" id="CHEBI:57305"/>
        <dbReference type="ChEBI" id="CHEBI:78442"/>
        <dbReference type="ChEBI" id="CHEBI:78522"/>
    </reaction>
</comment>
<reference evidence="4" key="1">
    <citation type="submission" date="2017-05" db="EMBL/GenBank/DDBJ databases">
        <title>Improved OligoMM genomes.</title>
        <authorList>
            <person name="Garzetti D."/>
        </authorList>
    </citation>
    <scope>NUCLEOTIDE SEQUENCE [LARGE SCALE GENOMIC DNA]</scope>
    <source>
        <strain evidence="4">YL45</strain>
    </source>
</reference>
<dbReference type="Gene3D" id="3.50.80.10">
    <property type="entry name" value="D-tyrosyl-tRNA(Tyr) deacylase"/>
    <property type="match status" value="1"/>
</dbReference>
<comment type="function">
    <text evidence="2">An aminoacyl-tRNA editing enzyme that deacylates mischarged D-aminoacyl-tRNAs. Also deacylates mischarged glycyl-tRNA(Ala), protecting cells against glycine mischarging by AlaRS. Acts via tRNA-based rather than protein-based catalysis; rejects L-amino acids rather than detecting D-amino acids in the active site. By recycling D-aminoacyl-tRNA to D-amino acids and free tRNA molecules, this enzyme counteracts the toxicity associated with the formation of D-aminoacyl-tRNA entities in vivo and helps enforce protein L-homochirality.</text>
</comment>
<comment type="caution">
    <text evidence="3">The sequence shown here is derived from an EMBL/GenBank/DDBJ whole genome shotgun (WGS) entry which is preliminary data.</text>
</comment>
<dbReference type="Pfam" id="PF02580">
    <property type="entry name" value="Tyr_Deacylase"/>
    <property type="match status" value="1"/>
</dbReference>
<keyword evidence="2" id="KW-0694">RNA-binding</keyword>
<dbReference type="AlphaFoldDB" id="A0A227KIJ2"/>
<evidence type="ECO:0000256" key="1">
    <source>
        <dbReference type="ARBA" id="ARBA00009673"/>
    </source>
</evidence>
<organism evidence="3 4">
    <name type="scientific">Turicimonas muris</name>
    <dbReference type="NCBI Taxonomy" id="1796652"/>
    <lineage>
        <taxon>Bacteria</taxon>
        <taxon>Pseudomonadati</taxon>
        <taxon>Pseudomonadota</taxon>
        <taxon>Betaproteobacteria</taxon>
        <taxon>Burkholderiales</taxon>
        <taxon>Sutterellaceae</taxon>
        <taxon>Turicimonas</taxon>
    </lineage>
</organism>
<name>A0A227KIJ2_9BURK</name>
<gene>
    <name evidence="2" type="primary">dtd</name>
    <name evidence="3" type="ORF">ADH67_08135</name>
</gene>
<dbReference type="PANTHER" id="PTHR10472">
    <property type="entry name" value="D-TYROSYL-TRNA TYR DEACYLASE"/>
    <property type="match status" value="1"/>
</dbReference>
<dbReference type="EMBL" id="NHMP01000004">
    <property type="protein sequence ID" value="OXE47738.1"/>
    <property type="molecule type" value="Genomic_DNA"/>
</dbReference>